<evidence type="ECO:0000256" key="4">
    <source>
        <dbReference type="ARBA" id="ARBA00004173"/>
    </source>
</evidence>
<feature type="compositionally biased region" description="Basic and acidic residues" evidence="15">
    <location>
        <begin position="623"/>
        <end position="633"/>
    </location>
</feature>
<sequence>MNACKLEDRSGQKTFGPLRHIKATLQKAYLGSGVTGLKDEIKYLMNAEELTAKYSTPVLEQQQKIADLRYPAEWYPQARSSQRTIHLHVGPTNSGKTYHALKRLQASKSGFYAGPLRLLAQEVYHRFQASGIPCSLVTGDDVKIPEGQNPTIVSNTVEMVNLGQQFEVGVIDEIQMLADPKRGWAWTRAVLGARASELHLCGETRVVPLIRELAALTGDKLEIHRYERLNSLKVMDQSIRGDLRKLQKGDCIVVFSRVGIHALKADIEKVTGRRAAIVYGSLPAEIRTQQASLFNDPDNDYDFLVASDAIGMGLNLSIKRIIFETLVKRVPGGLVRLSVPEIKQIAGRAGRYRSAAQQNKDTGDDEPNVGWVTSLEEVDLPYIQQALDIEPPPITAAGIFPPDPVFQKFAAYFPRDVPFEYIIKRLLEVSRVHPLFFMCDPRSQLENAEVIDSVTGLPIEDQITFMASPMYTRDNSSRNVASAFAECVAEHTGGRLLDIPDLNLEVLENAVSGSKEYLHELEGLHRSVILYSWLSYRFGGVFTDRTLAGHVKKMVEERMVRALTEFSANKKLRKDASLRRQIALQKQIAEHQRLLNAANIDSIEEEGDGEPVPLDVSTEDDALERTAPDAERL</sequence>
<dbReference type="VEuPathDB" id="FungiDB:ACLA_013720"/>
<dbReference type="EC" id="3.6.4.13" evidence="5"/>
<dbReference type="InterPro" id="IPR050699">
    <property type="entry name" value="RNA-DNA_Helicase"/>
</dbReference>
<organism evidence="17 18">
    <name type="scientific">Aspergillus clavatus (strain ATCC 1007 / CBS 513.65 / DSM 816 / NCTC 3887 / NRRL 1 / QM 1276 / 107)</name>
    <dbReference type="NCBI Taxonomy" id="344612"/>
    <lineage>
        <taxon>Eukaryota</taxon>
        <taxon>Fungi</taxon>
        <taxon>Dikarya</taxon>
        <taxon>Ascomycota</taxon>
        <taxon>Pezizomycotina</taxon>
        <taxon>Eurotiomycetes</taxon>
        <taxon>Eurotiomycetidae</taxon>
        <taxon>Eurotiales</taxon>
        <taxon>Aspergillaceae</taxon>
        <taxon>Aspergillus</taxon>
        <taxon>Aspergillus subgen. Fumigati</taxon>
    </lineage>
</organism>
<keyword evidence="6" id="KW-0547">Nucleotide-binding</keyword>
<dbReference type="GO" id="GO:0005524">
    <property type="term" value="F:ATP binding"/>
    <property type="evidence" value="ECO:0007669"/>
    <property type="project" value="UniProtKB-KW"/>
</dbReference>
<dbReference type="SMART" id="SM00490">
    <property type="entry name" value="HELICc"/>
    <property type="match status" value="1"/>
</dbReference>
<comment type="cofactor">
    <cofactor evidence="1">
        <name>Mn(2+)</name>
        <dbReference type="ChEBI" id="CHEBI:29035"/>
    </cofactor>
</comment>
<dbReference type="Pfam" id="PF18147">
    <property type="entry name" value="Suv3_C_1"/>
    <property type="match status" value="1"/>
</dbReference>
<dbReference type="Gene3D" id="1.20.58.1080">
    <property type="match status" value="1"/>
</dbReference>
<keyword evidence="10" id="KW-0809">Transit peptide</keyword>
<dbReference type="FunFam" id="1.20.272.40:FF:000002">
    <property type="entry name" value="ATP-dependent RNA helicase SUV3, mitochondrial"/>
    <property type="match status" value="1"/>
</dbReference>
<dbReference type="Pfam" id="PF12513">
    <property type="entry name" value="SUV3_C"/>
    <property type="match status" value="1"/>
</dbReference>
<dbReference type="EMBL" id="DS027049">
    <property type="protein sequence ID" value="EAW12935.1"/>
    <property type="molecule type" value="Genomic_DNA"/>
</dbReference>
<dbReference type="OrthoDB" id="6692397at2759"/>
<dbReference type="RefSeq" id="XP_001274361.1">
    <property type="nucleotide sequence ID" value="XM_001274360.1"/>
</dbReference>
<evidence type="ECO:0000256" key="13">
    <source>
        <dbReference type="ARBA" id="ARBA00047984"/>
    </source>
</evidence>
<dbReference type="GO" id="GO:0005634">
    <property type="term" value="C:nucleus"/>
    <property type="evidence" value="ECO:0007669"/>
    <property type="project" value="UniProtKB-SubCell"/>
</dbReference>
<comment type="catalytic activity">
    <reaction evidence="13">
        <text>ATP + H2O = ADP + phosphate + H(+)</text>
        <dbReference type="Rhea" id="RHEA:13065"/>
        <dbReference type="ChEBI" id="CHEBI:15377"/>
        <dbReference type="ChEBI" id="CHEBI:15378"/>
        <dbReference type="ChEBI" id="CHEBI:30616"/>
        <dbReference type="ChEBI" id="CHEBI:43474"/>
        <dbReference type="ChEBI" id="CHEBI:456216"/>
        <dbReference type="EC" id="3.6.4.13"/>
    </reaction>
</comment>
<dbReference type="InterPro" id="IPR041082">
    <property type="entry name" value="Suv3_C_1"/>
</dbReference>
<dbReference type="AlphaFoldDB" id="A1CB17"/>
<keyword evidence="18" id="KW-1185">Reference proteome</keyword>
<keyword evidence="9" id="KW-0067">ATP-binding</keyword>
<dbReference type="InterPro" id="IPR022192">
    <property type="entry name" value="SUV3_C"/>
</dbReference>
<gene>
    <name evidence="17" type="ORF">ACLA_013720</name>
</gene>
<dbReference type="HOGENOM" id="CLU_010647_1_3_1"/>
<dbReference type="CDD" id="cd18805">
    <property type="entry name" value="SF2_C_suv3"/>
    <property type="match status" value="1"/>
</dbReference>
<evidence type="ECO:0000256" key="7">
    <source>
        <dbReference type="ARBA" id="ARBA00022801"/>
    </source>
</evidence>
<dbReference type="CDD" id="cd17913">
    <property type="entry name" value="DEXQc_Suv3"/>
    <property type="match status" value="1"/>
</dbReference>
<dbReference type="FunFam" id="3.40.50.300:FF:001109">
    <property type="entry name" value="ATP-dependent RNA helicase suv3, mitochondrial"/>
    <property type="match status" value="1"/>
</dbReference>
<dbReference type="InterPro" id="IPR001650">
    <property type="entry name" value="Helicase_C-like"/>
</dbReference>
<dbReference type="PROSITE" id="PS51194">
    <property type="entry name" value="HELICASE_CTER"/>
    <property type="match status" value="1"/>
</dbReference>
<dbReference type="OMA" id="QPANWYT"/>
<dbReference type="STRING" id="344612.A1CB17"/>
<dbReference type="Gene3D" id="1.20.272.40">
    <property type="match status" value="1"/>
</dbReference>
<evidence type="ECO:0000256" key="12">
    <source>
        <dbReference type="ARBA" id="ARBA00023242"/>
    </source>
</evidence>
<comment type="cofactor">
    <cofactor evidence="2">
        <name>Mg(2+)</name>
        <dbReference type="ChEBI" id="CHEBI:18420"/>
    </cofactor>
</comment>
<accession>A1CB17</accession>
<dbReference type="InterPro" id="IPR044774">
    <property type="entry name" value="Suv3_DEXQc"/>
</dbReference>
<evidence type="ECO:0000256" key="8">
    <source>
        <dbReference type="ARBA" id="ARBA00022806"/>
    </source>
</evidence>
<evidence type="ECO:0000256" key="6">
    <source>
        <dbReference type="ARBA" id="ARBA00022741"/>
    </source>
</evidence>
<evidence type="ECO:0000256" key="9">
    <source>
        <dbReference type="ARBA" id="ARBA00022840"/>
    </source>
</evidence>
<dbReference type="PANTHER" id="PTHR12131:SF1">
    <property type="entry name" value="ATP-DEPENDENT RNA HELICASE SUPV3L1, MITOCHONDRIAL-RELATED"/>
    <property type="match status" value="1"/>
</dbReference>
<evidence type="ECO:0000256" key="3">
    <source>
        <dbReference type="ARBA" id="ARBA00004123"/>
    </source>
</evidence>
<keyword evidence="12" id="KW-0539">Nucleus</keyword>
<evidence type="ECO:0000256" key="5">
    <source>
        <dbReference type="ARBA" id="ARBA00012552"/>
    </source>
</evidence>
<dbReference type="Proteomes" id="UP000006701">
    <property type="component" value="Unassembled WGS sequence"/>
</dbReference>
<dbReference type="GO" id="GO:0045025">
    <property type="term" value="C:mitochondrial degradosome"/>
    <property type="evidence" value="ECO:0007669"/>
    <property type="project" value="TreeGrafter"/>
</dbReference>
<proteinExistence type="predicted"/>
<dbReference type="InterPro" id="IPR027417">
    <property type="entry name" value="P-loop_NTPase"/>
</dbReference>
<evidence type="ECO:0000256" key="15">
    <source>
        <dbReference type="SAM" id="MobiDB-lite"/>
    </source>
</evidence>
<evidence type="ECO:0000256" key="14">
    <source>
        <dbReference type="ARBA" id="ARBA00083723"/>
    </source>
</evidence>
<evidence type="ECO:0000256" key="10">
    <source>
        <dbReference type="ARBA" id="ARBA00022946"/>
    </source>
</evidence>
<evidence type="ECO:0000259" key="16">
    <source>
        <dbReference type="PROSITE" id="PS51194"/>
    </source>
</evidence>
<dbReference type="GO" id="GO:0000965">
    <property type="term" value="P:mitochondrial RNA 3'-end processing"/>
    <property type="evidence" value="ECO:0007669"/>
    <property type="project" value="TreeGrafter"/>
</dbReference>
<protein>
    <recommendedName>
        <fullName evidence="5">RNA helicase</fullName>
        <ecNumber evidence="5">3.6.4.13</ecNumber>
    </recommendedName>
    <alternativeName>
        <fullName evidence="14">Protein SUPPRESSOR OF VAR 3</fullName>
    </alternativeName>
</protein>
<dbReference type="SUPFAM" id="SSF52540">
    <property type="entry name" value="P-loop containing nucleoside triphosphate hydrolases"/>
    <property type="match status" value="1"/>
</dbReference>
<feature type="region of interest" description="Disordered" evidence="15">
    <location>
        <begin position="601"/>
        <end position="633"/>
    </location>
</feature>
<evidence type="ECO:0000256" key="1">
    <source>
        <dbReference type="ARBA" id="ARBA00001936"/>
    </source>
</evidence>
<dbReference type="FunFam" id="3.40.50.300:FF:000269">
    <property type="entry name" value="ATP-dependent RNA helicase SUPV3L1, mitochondrial"/>
    <property type="match status" value="1"/>
</dbReference>
<dbReference type="KEGG" id="act:ACLA_013720"/>
<dbReference type="FunFam" id="1.20.58.1080:FF:000005">
    <property type="entry name" value="Mitochondrial ATP-dependent RNA helicase Suv3, putative"/>
    <property type="match status" value="1"/>
</dbReference>
<dbReference type="GO" id="GO:0016787">
    <property type="term" value="F:hydrolase activity"/>
    <property type="evidence" value="ECO:0007669"/>
    <property type="project" value="UniProtKB-KW"/>
</dbReference>
<name>A1CB17_ASPCL</name>
<comment type="subcellular location">
    <subcellularLocation>
        <location evidence="4">Mitochondrion</location>
    </subcellularLocation>
    <subcellularLocation>
        <location evidence="3">Nucleus</location>
    </subcellularLocation>
</comment>
<dbReference type="eggNOG" id="KOG0953">
    <property type="taxonomic scope" value="Eukaryota"/>
</dbReference>
<dbReference type="InterPro" id="IPR055206">
    <property type="entry name" value="DEXQc_SUV3"/>
</dbReference>
<evidence type="ECO:0000313" key="18">
    <source>
        <dbReference type="Proteomes" id="UP000006701"/>
    </source>
</evidence>
<feature type="domain" description="Helicase C-terminal" evidence="16">
    <location>
        <begin position="238"/>
        <end position="398"/>
    </location>
</feature>
<keyword evidence="11" id="KW-0496">Mitochondrion</keyword>
<dbReference type="GeneID" id="4706294"/>
<dbReference type="Gene3D" id="3.40.50.300">
    <property type="entry name" value="P-loop containing nucleotide triphosphate hydrolases"/>
    <property type="match status" value="2"/>
</dbReference>
<dbReference type="Pfam" id="PF00271">
    <property type="entry name" value="Helicase_C"/>
    <property type="match status" value="1"/>
</dbReference>
<evidence type="ECO:0000256" key="2">
    <source>
        <dbReference type="ARBA" id="ARBA00001946"/>
    </source>
</evidence>
<keyword evidence="7" id="KW-0378">Hydrolase</keyword>
<evidence type="ECO:0000256" key="11">
    <source>
        <dbReference type="ARBA" id="ARBA00023128"/>
    </source>
</evidence>
<dbReference type="GO" id="GO:0003724">
    <property type="term" value="F:RNA helicase activity"/>
    <property type="evidence" value="ECO:0007669"/>
    <property type="project" value="UniProtKB-EC"/>
</dbReference>
<keyword evidence="8 17" id="KW-0347">Helicase</keyword>
<evidence type="ECO:0000313" key="17">
    <source>
        <dbReference type="EMBL" id="EAW12935.1"/>
    </source>
</evidence>
<dbReference type="Pfam" id="PF22527">
    <property type="entry name" value="DEXQc_Suv3"/>
    <property type="match status" value="1"/>
</dbReference>
<reference evidence="17 18" key="1">
    <citation type="journal article" date="2008" name="PLoS Genet.">
        <title>Genomic islands in the pathogenic filamentous fungus Aspergillus fumigatus.</title>
        <authorList>
            <person name="Fedorova N.D."/>
            <person name="Khaldi N."/>
            <person name="Joardar V.S."/>
            <person name="Maiti R."/>
            <person name="Amedeo P."/>
            <person name="Anderson M.J."/>
            <person name="Crabtree J."/>
            <person name="Silva J.C."/>
            <person name="Badger J.H."/>
            <person name="Albarraq A."/>
            <person name="Angiuoli S."/>
            <person name="Bussey H."/>
            <person name="Bowyer P."/>
            <person name="Cotty P.J."/>
            <person name="Dyer P.S."/>
            <person name="Egan A."/>
            <person name="Galens K."/>
            <person name="Fraser-Liggett C.M."/>
            <person name="Haas B.J."/>
            <person name="Inman J.M."/>
            <person name="Kent R."/>
            <person name="Lemieux S."/>
            <person name="Malavazi I."/>
            <person name="Orvis J."/>
            <person name="Roemer T."/>
            <person name="Ronning C.M."/>
            <person name="Sundaram J.P."/>
            <person name="Sutton G."/>
            <person name="Turner G."/>
            <person name="Venter J.C."/>
            <person name="White O.R."/>
            <person name="Whitty B.R."/>
            <person name="Youngman P."/>
            <person name="Wolfe K.H."/>
            <person name="Goldman G.H."/>
            <person name="Wortman J.R."/>
            <person name="Jiang B."/>
            <person name="Denning D.W."/>
            <person name="Nierman W.C."/>
        </authorList>
    </citation>
    <scope>NUCLEOTIDE SEQUENCE [LARGE SCALE GENOMIC DNA]</scope>
    <source>
        <strain evidence="18">ATCC 1007 / CBS 513.65 / DSM 816 / NCTC 3887 / NRRL 1</strain>
    </source>
</reference>
<dbReference type="PANTHER" id="PTHR12131">
    <property type="entry name" value="ATP-DEPENDENT RNA AND DNA HELICASE"/>
    <property type="match status" value="1"/>
</dbReference>